<feature type="region of interest" description="Disordered" evidence="3">
    <location>
        <begin position="516"/>
        <end position="554"/>
    </location>
</feature>
<evidence type="ECO:0000256" key="2">
    <source>
        <dbReference type="ARBA" id="ARBA00022490"/>
    </source>
</evidence>
<sequence length="554" mass="56935">MHCHRLPRRPAQHLGGEDSRRCPCCFDGVSRERLAPAAPLPLRAPRAGALATFTLLLRDKRDLLLQRLEQEEAELLAFREASLASGDTEWLPYVTEACALLDARRAALVGALPHAAAAPGATPRARPKRAATEGVSPPEVVAAAHKRAAPESCTGGFGGAGGGRGAADSGSSSSSAVNAVDAAASAQATADATAAPLVEAAPTGDTEREAEEASAAEAAAESAAAAAARLPHYAFYQLEDGQCGFLHPLSFVSLLEEHCGGSAERAARGLPETLMARVLEVETFRLTRELRRRYAFLGHLPEHCSISFVELDLTQTLSQQTQDKYGADLQRRHKRRQAAERQAERERREDERRARDREALFSSLRTATVDLSGPPPGSPALPPPQGDAGAPPCTPVRASDSVEVEALRGGGGGGAAASGARSFAGVLGGAPSASDADFPALGNGGSSGGSGGGGGGGGGDFPALGSTSARSGVSPLPRGGGSAVRGAWGRSPPAAFAAAAAAAAADGDDYDEFAWDLRPGEGPAKRGRGRKGLKGSPLVVTNGGQRRRDAWQCL</sequence>
<feature type="region of interest" description="Disordered" evidence="3">
    <location>
        <begin position="438"/>
        <end position="489"/>
    </location>
</feature>
<keyword evidence="2" id="KW-0963">Cytoplasm</keyword>
<dbReference type="PANTHER" id="PTHR12983">
    <property type="entry name" value="RING FINGER 10 FAMILY MEMBER"/>
    <property type="match status" value="1"/>
</dbReference>
<evidence type="ECO:0000256" key="3">
    <source>
        <dbReference type="SAM" id="MobiDB-lite"/>
    </source>
</evidence>
<evidence type="ECO:0000313" key="5">
    <source>
        <dbReference type="Proteomes" id="UP000664859"/>
    </source>
</evidence>
<protein>
    <submittedName>
        <fullName evidence="4">Uncharacterized protein</fullName>
    </submittedName>
</protein>
<dbReference type="EMBL" id="JAFCMP010000019">
    <property type="protein sequence ID" value="KAG5191518.1"/>
    <property type="molecule type" value="Genomic_DNA"/>
</dbReference>
<feature type="compositionally biased region" description="Gly residues" evidence="3">
    <location>
        <begin position="155"/>
        <end position="165"/>
    </location>
</feature>
<dbReference type="Proteomes" id="UP000664859">
    <property type="component" value="Unassembled WGS sequence"/>
</dbReference>
<dbReference type="GO" id="GO:0045944">
    <property type="term" value="P:positive regulation of transcription by RNA polymerase II"/>
    <property type="evidence" value="ECO:0007669"/>
    <property type="project" value="TreeGrafter"/>
</dbReference>
<proteinExistence type="predicted"/>
<dbReference type="GO" id="GO:0000976">
    <property type="term" value="F:transcription cis-regulatory region binding"/>
    <property type="evidence" value="ECO:0007669"/>
    <property type="project" value="TreeGrafter"/>
</dbReference>
<reference evidence="4" key="1">
    <citation type="submission" date="2021-02" db="EMBL/GenBank/DDBJ databases">
        <title>First Annotated Genome of the Yellow-green Alga Tribonema minus.</title>
        <authorList>
            <person name="Mahan K.M."/>
        </authorList>
    </citation>
    <scope>NUCLEOTIDE SEQUENCE</scope>
    <source>
        <strain evidence="4">UTEX B ZZ1240</strain>
    </source>
</reference>
<feature type="region of interest" description="Disordered" evidence="3">
    <location>
        <begin position="191"/>
        <end position="218"/>
    </location>
</feature>
<evidence type="ECO:0000256" key="1">
    <source>
        <dbReference type="ARBA" id="ARBA00004496"/>
    </source>
</evidence>
<comment type="caution">
    <text evidence="4">The sequence shown here is derived from an EMBL/GenBank/DDBJ whole genome shotgun (WGS) entry which is preliminary data.</text>
</comment>
<feature type="compositionally biased region" description="Low complexity" evidence="3">
    <location>
        <begin position="191"/>
        <end position="201"/>
    </location>
</feature>
<dbReference type="PANTHER" id="PTHR12983:SF9">
    <property type="entry name" value="E3 UBIQUITIN-PROTEIN LIGASE RNF10"/>
    <property type="match status" value="1"/>
</dbReference>
<feature type="region of interest" description="Disordered" evidence="3">
    <location>
        <begin position="115"/>
        <end position="174"/>
    </location>
</feature>
<keyword evidence="5" id="KW-1185">Reference proteome</keyword>
<dbReference type="InterPro" id="IPR039739">
    <property type="entry name" value="MAG2/RNF10"/>
</dbReference>
<feature type="region of interest" description="Disordered" evidence="3">
    <location>
        <begin position="322"/>
        <end position="396"/>
    </location>
</feature>
<gene>
    <name evidence="4" type="ORF">JKP88DRAFT_266566</name>
</gene>
<organism evidence="4 5">
    <name type="scientific">Tribonema minus</name>
    <dbReference type="NCBI Taxonomy" id="303371"/>
    <lineage>
        <taxon>Eukaryota</taxon>
        <taxon>Sar</taxon>
        <taxon>Stramenopiles</taxon>
        <taxon>Ochrophyta</taxon>
        <taxon>PX clade</taxon>
        <taxon>Xanthophyceae</taxon>
        <taxon>Tribonematales</taxon>
        <taxon>Tribonemataceae</taxon>
        <taxon>Tribonema</taxon>
    </lineage>
</organism>
<dbReference type="OrthoDB" id="202896at2759"/>
<accession>A0A835ZED2</accession>
<dbReference type="GO" id="GO:0005737">
    <property type="term" value="C:cytoplasm"/>
    <property type="evidence" value="ECO:0007669"/>
    <property type="project" value="UniProtKB-SubCell"/>
</dbReference>
<comment type="subcellular location">
    <subcellularLocation>
        <location evidence="1">Cytoplasm</location>
    </subcellularLocation>
</comment>
<feature type="compositionally biased region" description="Basic and acidic residues" evidence="3">
    <location>
        <begin position="337"/>
        <end position="359"/>
    </location>
</feature>
<feature type="compositionally biased region" description="Gly residues" evidence="3">
    <location>
        <begin position="442"/>
        <end position="460"/>
    </location>
</feature>
<feature type="compositionally biased region" description="Pro residues" evidence="3">
    <location>
        <begin position="373"/>
        <end position="385"/>
    </location>
</feature>
<evidence type="ECO:0000313" key="4">
    <source>
        <dbReference type="EMBL" id="KAG5191518.1"/>
    </source>
</evidence>
<feature type="compositionally biased region" description="Low complexity" evidence="3">
    <location>
        <begin position="115"/>
        <end position="124"/>
    </location>
</feature>
<name>A0A835ZED2_9STRA</name>
<dbReference type="AlphaFoldDB" id="A0A835ZED2"/>